<organism evidence="2 3">
    <name type="scientific">Pedobacter helvus</name>
    <dbReference type="NCBI Taxonomy" id="2563444"/>
    <lineage>
        <taxon>Bacteria</taxon>
        <taxon>Pseudomonadati</taxon>
        <taxon>Bacteroidota</taxon>
        <taxon>Sphingobacteriia</taxon>
        <taxon>Sphingobacteriales</taxon>
        <taxon>Sphingobacteriaceae</taxon>
        <taxon>Pedobacter</taxon>
    </lineage>
</organism>
<evidence type="ECO:0008006" key="4">
    <source>
        <dbReference type="Google" id="ProtNLM"/>
    </source>
</evidence>
<evidence type="ECO:0000313" key="3">
    <source>
        <dbReference type="Proteomes" id="UP001517367"/>
    </source>
</evidence>
<feature type="signal peptide" evidence="1">
    <location>
        <begin position="1"/>
        <end position="21"/>
    </location>
</feature>
<keyword evidence="1" id="KW-0732">Signal</keyword>
<feature type="chain" id="PRO_5046835416" description="Secretion system C-terminal sorting domain-containing protein" evidence="1">
    <location>
        <begin position="22"/>
        <end position="384"/>
    </location>
</feature>
<dbReference type="EMBL" id="SRMP02000016">
    <property type="protein sequence ID" value="MFN0291935.1"/>
    <property type="molecule type" value="Genomic_DNA"/>
</dbReference>
<proteinExistence type="predicted"/>
<dbReference type="Proteomes" id="UP001517367">
    <property type="component" value="Unassembled WGS sequence"/>
</dbReference>
<sequence>MKKTATLFLSFLLCFMLGAKAQLWEFKFNQPPATPSLPSSWAAVNYTFSYSGTALNLKINAAGTSYLQYNPGGASTIATKTYKLLRVRLANETDGTVARFYFRNANAWIYIPFNIDANSGYKDYTIDLASEAFSGNGVSFGTNKWEFTGGDADASPAGDGTHRNMPIIRFDLPSGHPGSGSLPADYANKTISIEYIRFGSDLQTLPVNLARFTAKKQANGIQLNWSTASEENNSHFDILRSADAVNFEKIAREEGKGNSNSAINYQYTDTKALPGTNYYQLNQVDFDGKTKKSEVVAVNSGLKNVDFKVYSGNGAIKISAFASNDDKGKLLITDISGRKIIESPYAFTKGQNVVELSSVKLTAGVYVVTLAGKMEATSVKFTSK</sequence>
<dbReference type="InterPro" id="IPR013783">
    <property type="entry name" value="Ig-like_fold"/>
</dbReference>
<comment type="caution">
    <text evidence="2">The sequence shown here is derived from an EMBL/GenBank/DDBJ whole genome shotgun (WGS) entry which is preliminary data.</text>
</comment>
<evidence type="ECO:0000256" key="1">
    <source>
        <dbReference type="SAM" id="SignalP"/>
    </source>
</evidence>
<name>A0ABW9JI36_9SPHI</name>
<protein>
    <recommendedName>
        <fullName evidence="4">Secretion system C-terminal sorting domain-containing protein</fullName>
    </recommendedName>
</protein>
<accession>A0ABW9JI36</accession>
<dbReference type="Gene3D" id="2.60.40.10">
    <property type="entry name" value="Immunoglobulins"/>
    <property type="match status" value="1"/>
</dbReference>
<gene>
    <name evidence="2" type="ORF">E5L68_011075</name>
</gene>
<keyword evidence="3" id="KW-1185">Reference proteome</keyword>
<evidence type="ECO:0000313" key="2">
    <source>
        <dbReference type="EMBL" id="MFN0291935.1"/>
    </source>
</evidence>
<dbReference type="RefSeq" id="WP_138730782.1">
    <property type="nucleotide sequence ID" value="NZ_SRMP02000016.1"/>
</dbReference>
<reference evidence="2 3" key="1">
    <citation type="submission" date="2024-12" db="EMBL/GenBank/DDBJ databases">
        <authorList>
            <person name="Hu S."/>
        </authorList>
    </citation>
    <scope>NUCLEOTIDE SEQUENCE [LARGE SCALE GENOMIC DNA]</scope>
    <source>
        <strain evidence="2 3">P-25</strain>
    </source>
</reference>